<organism evidence="5 6">
    <name type="scientific">Alicyclobacillus tolerans</name>
    <dbReference type="NCBI Taxonomy" id="90970"/>
    <lineage>
        <taxon>Bacteria</taxon>
        <taxon>Bacillati</taxon>
        <taxon>Bacillota</taxon>
        <taxon>Bacilli</taxon>
        <taxon>Bacillales</taxon>
        <taxon>Alicyclobacillaceae</taxon>
        <taxon>Alicyclobacillus</taxon>
    </lineage>
</organism>
<keyword evidence="2 4" id="KW-0472">Membrane</keyword>
<dbReference type="PANTHER" id="PTHR22550">
    <property type="entry name" value="SPORE GERMINATION PROTEIN"/>
    <property type="match status" value="1"/>
</dbReference>
<feature type="region of interest" description="Disordered" evidence="3">
    <location>
        <begin position="507"/>
        <end position="539"/>
    </location>
</feature>
<name>A0ABT9LXR7_9BACL</name>
<keyword evidence="4" id="KW-1133">Transmembrane helix</keyword>
<evidence type="ECO:0000256" key="1">
    <source>
        <dbReference type="ARBA" id="ARBA00005278"/>
    </source>
</evidence>
<dbReference type="RefSeq" id="WP_306954755.1">
    <property type="nucleotide sequence ID" value="NZ_JAURUO010000010.1"/>
</dbReference>
<dbReference type="InterPro" id="IPR004995">
    <property type="entry name" value="Spore_Ger"/>
</dbReference>
<comment type="caution">
    <text evidence="5">The sequence shown here is derived from an EMBL/GenBank/DDBJ whole genome shotgun (WGS) entry which is preliminary data.</text>
</comment>
<dbReference type="Pfam" id="PF03323">
    <property type="entry name" value="GerA"/>
    <property type="match status" value="1"/>
</dbReference>
<comment type="similarity">
    <text evidence="1">Belongs to the GerABKA family.</text>
</comment>
<sequence>MFGIFNRSDAKDRYPSRYKPKVPDWRDAPKITGDLNHTVKYLRQTAGRSIDFRISSSDINGREVAVAFFATITDKQVIEELLERIKSHDFPKHLSMKVLPSYLARHVLTSTNITIMENLWEIRERLTLGEAILLVDGLNRAVSVGAGSVEQRRPNLPLLESSSRGAQVAFVEDLNINLGLLRHVLQSDALTIREIVVGYRSRTRVALIYEHDVVNMTLLETVTKRIEAVHVDKLTGSATLEQRIVDNRWTIFPLTRANSRLDNATKEIGQGKILILVDGDPTGLIVPGNIFDNFQTMEDDQHNYIEATLIRWLRIVSFLLAIYLPGAYISLTDFNPELMPHILVMQIAGSRETVPLNASLEVITMQFSIEIIREAALRMPKVMGQTIGIVGGLVLGQAAVEAGLVSNILIVVIALTAIATFVIPNYEFTTVTRILSWANIIGASLFGVYGLLLMSMLMMYHMYSLKSFGSKYMVPINGEHWKDFFLDGIFRFPLAMLDKRAEHLNNKESTRSSDYTDPAPHPLLEKNSHVLKKSEDRRI</sequence>
<feature type="transmembrane region" description="Helical" evidence="4">
    <location>
        <begin position="407"/>
        <end position="426"/>
    </location>
</feature>
<evidence type="ECO:0000256" key="2">
    <source>
        <dbReference type="ARBA" id="ARBA00023136"/>
    </source>
</evidence>
<protein>
    <submittedName>
        <fullName evidence="5">Uncharacterized protein</fullName>
    </submittedName>
</protein>
<accession>A0ABT9LXR7</accession>
<dbReference type="Proteomes" id="UP001229209">
    <property type="component" value="Unassembled WGS sequence"/>
</dbReference>
<dbReference type="EMBL" id="JAURUO010000010">
    <property type="protein sequence ID" value="MDP9729059.1"/>
    <property type="molecule type" value="Genomic_DNA"/>
</dbReference>
<feature type="transmembrane region" description="Helical" evidence="4">
    <location>
        <begin position="438"/>
        <end position="463"/>
    </location>
</feature>
<feature type="transmembrane region" description="Helical" evidence="4">
    <location>
        <begin position="312"/>
        <end position="331"/>
    </location>
</feature>
<keyword evidence="4" id="KW-0812">Transmembrane</keyword>
<evidence type="ECO:0000313" key="6">
    <source>
        <dbReference type="Proteomes" id="UP001229209"/>
    </source>
</evidence>
<dbReference type="PANTHER" id="PTHR22550:SF5">
    <property type="entry name" value="LEUCINE ZIPPER PROTEIN 4"/>
    <property type="match status" value="1"/>
</dbReference>
<dbReference type="InterPro" id="IPR050768">
    <property type="entry name" value="UPF0353/GerABKA_families"/>
</dbReference>
<proteinExistence type="inferred from homology"/>
<feature type="compositionally biased region" description="Basic and acidic residues" evidence="3">
    <location>
        <begin position="523"/>
        <end position="539"/>
    </location>
</feature>
<keyword evidence="6" id="KW-1185">Reference proteome</keyword>
<gene>
    <name evidence="5" type="ORF">J2S04_002022</name>
</gene>
<reference evidence="5 6" key="1">
    <citation type="submission" date="2023-07" db="EMBL/GenBank/DDBJ databases">
        <title>Genomic Encyclopedia of Type Strains, Phase IV (KMG-IV): sequencing the most valuable type-strain genomes for metagenomic binning, comparative biology and taxonomic classification.</title>
        <authorList>
            <person name="Goeker M."/>
        </authorList>
    </citation>
    <scope>NUCLEOTIDE SEQUENCE [LARGE SCALE GENOMIC DNA]</scope>
    <source>
        <strain evidence="5 6">DSM 25924</strain>
    </source>
</reference>
<evidence type="ECO:0000313" key="5">
    <source>
        <dbReference type="EMBL" id="MDP9729059.1"/>
    </source>
</evidence>
<dbReference type="PIRSF" id="PIRSF005690">
    <property type="entry name" value="GerBA"/>
    <property type="match status" value="1"/>
</dbReference>
<evidence type="ECO:0000256" key="3">
    <source>
        <dbReference type="SAM" id="MobiDB-lite"/>
    </source>
</evidence>
<evidence type="ECO:0000256" key="4">
    <source>
        <dbReference type="SAM" id="Phobius"/>
    </source>
</evidence>